<evidence type="ECO:0000256" key="5">
    <source>
        <dbReference type="ARBA" id="ARBA00022692"/>
    </source>
</evidence>
<feature type="region of interest" description="Disordered" evidence="8">
    <location>
        <begin position="501"/>
        <end position="523"/>
    </location>
</feature>
<dbReference type="InterPro" id="IPR003423">
    <property type="entry name" value="OMP_efflux"/>
</dbReference>
<reference evidence="9 12" key="2">
    <citation type="submission" date="2020-04" db="EMBL/GenBank/DDBJ databases">
        <authorList>
            <person name="Hitch T.C.A."/>
            <person name="Wylensek D."/>
            <person name="Clavel T."/>
        </authorList>
    </citation>
    <scope>NUCLEOTIDE SEQUENCE [LARGE SCALE GENOMIC DNA]</scope>
    <source>
        <strain evidence="9 12">COR2-253-APC-1A</strain>
    </source>
</reference>
<feature type="region of interest" description="Disordered" evidence="8">
    <location>
        <begin position="98"/>
        <end position="122"/>
    </location>
</feature>
<evidence type="ECO:0000256" key="3">
    <source>
        <dbReference type="ARBA" id="ARBA00022448"/>
    </source>
</evidence>
<dbReference type="Proteomes" id="UP000576225">
    <property type="component" value="Unassembled WGS sequence"/>
</dbReference>
<comment type="caution">
    <text evidence="10">The sequence shown here is derived from an EMBL/GenBank/DDBJ whole genome shotgun (WGS) entry which is preliminary data.</text>
</comment>
<evidence type="ECO:0000256" key="8">
    <source>
        <dbReference type="SAM" id="MobiDB-lite"/>
    </source>
</evidence>
<evidence type="ECO:0000256" key="7">
    <source>
        <dbReference type="ARBA" id="ARBA00023237"/>
    </source>
</evidence>
<dbReference type="EMBL" id="JABAEW010000013">
    <property type="protein sequence ID" value="NMD86635.1"/>
    <property type="molecule type" value="Genomic_DNA"/>
</dbReference>
<organism evidence="10 11">
    <name type="scientific">Victivallis vadensis</name>
    <dbReference type="NCBI Taxonomy" id="172901"/>
    <lineage>
        <taxon>Bacteria</taxon>
        <taxon>Pseudomonadati</taxon>
        <taxon>Lentisphaerota</taxon>
        <taxon>Lentisphaeria</taxon>
        <taxon>Victivallales</taxon>
        <taxon>Victivallaceae</taxon>
        <taxon>Victivallis</taxon>
    </lineage>
</organism>
<evidence type="ECO:0000256" key="6">
    <source>
        <dbReference type="ARBA" id="ARBA00023136"/>
    </source>
</evidence>
<dbReference type="InterPro" id="IPR051906">
    <property type="entry name" value="TolC-like"/>
</dbReference>
<keyword evidence="4" id="KW-1134">Transmembrane beta strand</keyword>
<dbReference type="Gene3D" id="1.20.1600.10">
    <property type="entry name" value="Outer membrane efflux proteins (OEP)"/>
    <property type="match status" value="1"/>
</dbReference>
<protein>
    <submittedName>
        <fullName evidence="10">Outer membrane protein TolC</fullName>
    </submittedName>
    <submittedName>
        <fullName evidence="9">TolC family protein</fullName>
    </submittedName>
</protein>
<dbReference type="AlphaFoldDB" id="A0A2U1B0C8"/>
<dbReference type="PANTHER" id="PTHR30026:SF20">
    <property type="entry name" value="OUTER MEMBRANE PROTEIN TOLC"/>
    <property type="match status" value="1"/>
</dbReference>
<comment type="similarity">
    <text evidence="2">Belongs to the outer membrane factor (OMF) (TC 1.B.17) family.</text>
</comment>
<dbReference type="EMBL" id="QEKH01000012">
    <property type="protein sequence ID" value="PVY42082.1"/>
    <property type="molecule type" value="Genomic_DNA"/>
</dbReference>
<evidence type="ECO:0000256" key="4">
    <source>
        <dbReference type="ARBA" id="ARBA00022452"/>
    </source>
</evidence>
<keyword evidence="5" id="KW-0812">Transmembrane</keyword>
<dbReference type="OrthoDB" id="9764652at2"/>
<keyword evidence="6" id="KW-0472">Membrane</keyword>
<dbReference type="GO" id="GO:0015562">
    <property type="term" value="F:efflux transmembrane transporter activity"/>
    <property type="evidence" value="ECO:0007669"/>
    <property type="project" value="InterPro"/>
</dbReference>
<dbReference type="PROSITE" id="PS51257">
    <property type="entry name" value="PROKAR_LIPOPROTEIN"/>
    <property type="match status" value="1"/>
</dbReference>
<evidence type="ECO:0000313" key="9">
    <source>
        <dbReference type="EMBL" id="NMD86635.1"/>
    </source>
</evidence>
<dbReference type="SUPFAM" id="SSF56954">
    <property type="entry name" value="Outer membrane efflux proteins (OEP)"/>
    <property type="match status" value="1"/>
</dbReference>
<proteinExistence type="inferred from homology"/>
<accession>A0A2U1B0C8</accession>
<reference evidence="10 11" key="1">
    <citation type="submission" date="2018-04" db="EMBL/GenBank/DDBJ databases">
        <title>Genomic Encyclopedia of Type Strains, Phase IV (KMG-IV): sequencing the most valuable type-strain genomes for metagenomic binning, comparative biology and taxonomic classification.</title>
        <authorList>
            <person name="Goeker M."/>
        </authorList>
    </citation>
    <scope>NUCLEOTIDE SEQUENCE [LARGE SCALE GENOMIC DNA]</scope>
    <source>
        <strain evidence="10 11">DSM 14823</strain>
    </source>
</reference>
<evidence type="ECO:0000313" key="11">
    <source>
        <dbReference type="Proteomes" id="UP000245959"/>
    </source>
</evidence>
<name>A0A2U1B0C8_9BACT</name>
<evidence type="ECO:0000313" key="12">
    <source>
        <dbReference type="Proteomes" id="UP000576225"/>
    </source>
</evidence>
<comment type="subcellular location">
    <subcellularLocation>
        <location evidence="1">Cell outer membrane</location>
    </subcellularLocation>
</comment>
<keyword evidence="11" id="KW-1185">Reference proteome</keyword>
<evidence type="ECO:0000256" key="1">
    <source>
        <dbReference type="ARBA" id="ARBA00004442"/>
    </source>
</evidence>
<dbReference type="GeneID" id="78295229"/>
<dbReference type="GO" id="GO:0015288">
    <property type="term" value="F:porin activity"/>
    <property type="evidence" value="ECO:0007669"/>
    <property type="project" value="TreeGrafter"/>
</dbReference>
<dbReference type="Proteomes" id="UP000245959">
    <property type="component" value="Unassembled WGS sequence"/>
</dbReference>
<dbReference type="PANTHER" id="PTHR30026">
    <property type="entry name" value="OUTER MEMBRANE PROTEIN TOLC"/>
    <property type="match status" value="1"/>
</dbReference>
<keyword evidence="3" id="KW-0813">Transport</keyword>
<dbReference type="GO" id="GO:1990281">
    <property type="term" value="C:efflux pump complex"/>
    <property type="evidence" value="ECO:0007669"/>
    <property type="project" value="TreeGrafter"/>
</dbReference>
<sequence length="523" mass="59891">MKYRNVLVGGSVGLVFLAGCKSFDDYQEERVAYAVKHFERARYDNIDAERVLSLDECVRLAVKNNLDLKVFGLEEQVAKEMRTSEMLGMLPELNVSDNLTGRSNTPASSSRQVHGTGPGTYTYSQSQDRNVNYLNVDLALSVLDFGLAFFNTQQSQDRMLLRQQRTRRAEQNLVLDTVRVYFQVAAAQRAINVAGKLLEECRNRYELIEQMGDSGQITPFRAFDEVKQFVEMEKRLTNYIRSYENSCVELRSLLGFYPNAAIRVDDSVLDTVPEFDFPEMELMEQIALMKRPELYEVDMQKHINVLECRKTLVMMFPNVRMFVDFTNSNNSFLYHSTWWELGIRAAYNLLKLPQHIARYQAYSAQVDAEEARTYAQAIAVMAQVRIAHANLVATRERLNIDTRVNAAYRKNLEKAEGSSRVSGELSQLELAHMRLAAAETEIEKYLSLGNYYVAYFRILNTLGIENLHEATVAELKKRLEDERIRAAEELARAKAEYEAEQAKIREAEQQLETPVEPPAEPAA</sequence>
<dbReference type="RefSeq" id="WP_116883921.1">
    <property type="nucleotide sequence ID" value="NZ_CABMMC010000025.1"/>
</dbReference>
<keyword evidence="7" id="KW-0998">Cell outer membrane</keyword>
<dbReference type="Pfam" id="PF02321">
    <property type="entry name" value="OEP"/>
    <property type="match status" value="1"/>
</dbReference>
<evidence type="ECO:0000256" key="2">
    <source>
        <dbReference type="ARBA" id="ARBA00007613"/>
    </source>
</evidence>
<evidence type="ECO:0000313" key="10">
    <source>
        <dbReference type="EMBL" id="PVY42082.1"/>
    </source>
</evidence>
<dbReference type="GO" id="GO:0009279">
    <property type="term" value="C:cell outer membrane"/>
    <property type="evidence" value="ECO:0007669"/>
    <property type="project" value="UniProtKB-SubCell"/>
</dbReference>
<gene>
    <name evidence="10" type="ORF">C8D82_11279</name>
    <name evidence="9" type="ORF">HF882_08580</name>
</gene>